<feature type="transmembrane region" description="Helical" evidence="1">
    <location>
        <begin position="66"/>
        <end position="88"/>
    </location>
</feature>
<dbReference type="GeneID" id="35001850"/>
<keyword evidence="1" id="KW-0472">Membrane</keyword>
<name>A0A1H6SGS9_9EURY</name>
<gene>
    <name evidence="2" type="ORF">SAMN05444271_104162</name>
</gene>
<sequence length="291" mass="31056">MEYRSVIGGGLVVCGVLLGTLQALQYVRFPETAAVVLLNTVPFIFVAAAIVYTGVTIAIREEYDEYATLIVSWAVGGAVGFVAVFTLLTGTSTQDGLTLLLGAVDAGSAGMLAGLLVGLYDTQNRQTLATVEQFAQKLETLNNYGKVLNQSTGIESVSALCIEVVEFVLDGSGATFVIAENDEAYIVDTTLPDIDTGDLERAKRELHETEALNTVIDGAGFDKIRNEQPGETIAIRIPAGDATAVLVAVYYDIDDVDETNIDLFEILAAHVSTALSTVDTQRLQTEFMESI</sequence>
<dbReference type="Proteomes" id="UP000198888">
    <property type="component" value="Unassembled WGS sequence"/>
</dbReference>
<feature type="transmembrane region" description="Helical" evidence="1">
    <location>
        <begin position="33"/>
        <end position="59"/>
    </location>
</feature>
<accession>A0A2H4Q0D9</accession>
<feature type="transmembrane region" description="Helical" evidence="1">
    <location>
        <begin position="100"/>
        <end position="120"/>
    </location>
</feature>
<evidence type="ECO:0000256" key="1">
    <source>
        <dbReference type="SAM" id="Phobius"/>
    </source>
</evidence>
<protein>
    <recommendedName>
        <fullName evidence="4">Archaeal histidine kinase 4TM domain-containing protein</fullName>
    </recommendedName>
</protein>
<dbReference type="EMBL" id="FNYR01000004">
    <property type="protein sequence ID" value="SEI64037.1"/>
    <property type="molecule type" value="Genomic_DNA"/>
</dbReference>
<keyword evidence="1" id="KW-1133">Transmembrane helix</keyword>
<evidence type="ECO:0000313" key="2">
    <source>
        <dbReference type="EMBL" id="SEI64037.1"/>
    </source>
</evidence>
<evidence type="ECO:0000313" key="3">
    <source>
        <dbReference type="Proteomes" id="UP000198888"/>
    </source>
</evidence>
<proteinExistence type="predicted"/>
<dbReference type="AlphaFoldDB" id="A0A1H6SGS9"/>
<keyword evidence="3" id="KW-1185">Reference proteome</keyword>
<accession>A0A1H6SGS9</accession>
<evidence type="ECO:0008006" key="4">
    <source>
        <dbReference type="Google" id="ProtNLM"/>
    </source>
</evidence>
<dbReference type="RefSeq" id="WP_089671291.1">
    <property type="nucleotide sequence ID" value="NZ_CP024845.1"/>
</dbReference>
<organism evidence="2 3">
    <name type="scientific">Halohasta litchfieldiae</name>
    <dbReference type="NCBI Taxonomy" id="1073996"/>
    <lineage>
        <taxon>Archaea</taxon>
        <taxon>Methanobacteriati</taxon>
        <taxon>Methanobacteriota</taxon>
        <taxon>Stenosarchaea group</taxon>
        <taxon>Halobacteria</taxon>
        <taxon>Halobacteriales</taxon>
        <taxon>Haloferacaceae</taxon>
        <taxon>Halohasta</taxon>
    </lineage>
</organism>
<dbReference type="KEGG" id="hae:halTADL_1036"/>
<keyword evidence="1" id="KW-0812">Transmembrane</keyword>
<dbReference type="STRING" id="1073996.SAMN05444271_104162"/>
<reference evidence="2 3" key="1">
    <citation type="submission" date="2016-10" db="EMBL/GenBank/DDBJ databases">
        <authorList>
            <person name="de Groot N.N."/>
        </authorList>
    </citation>
    <scope>NUCLEOTIDE SEQUENCE [LARGE SCALE GENOMIC DNA]</scope>
    <source>
        <strain evidence="2 3">DSM 22187</strain>
    </source>
</reference>